<protein>
    <submittedName>
        <fullName evidence="5">Ferredoxin reductase</fullName>
    </submittedName>
</protein>
<evidence type="ECO:0000313" key="5">
    <source>
        <dbReference type="EMBL" id="WTO87359.1"/>
    </source>
</evidence>
<keyword evidence="6" id="KW-1185">Reference proteome</keyword>
<evidence type="ECO:0000313" key="6">
    <source>
        <dbReference type="Proteomes" id="UP001622690"/>
    </source>
</evidence>
<dbReference type="SUPFAM" id="SSF63380">
    <property type="entry name" value="Riboflavin synthase domain-like"/>
    <property type="match status" value="1"/>
</dbReference>
<accession>A0ABZ1J7P7</accession>
<dbReference type="RefSeq" id="WP_406261731.1">
    <property type="nucleotide sequence ID" value="NZ_CP108125.1"/>
</dbReference>
<keyword evidence="3" id="KW-0411">Iron-sulfur</keyword>
<evidence type="ECO:0000256" key="2">
    <source>
        <dbReference type="ARBA" id="ARBA00022714"/>
    </source>
</evidence>
<keyword evidence="2" id="KW-0001">2Fe-2S</keyword>
<dbReference type="InterPro" id="IPR017927">
    <property type="entry name" value="FAD-bd_FR_type"/>
</dbReference>
<evidence type="ECO:0000256" key="3">
    <source>
        <dbReference type="ARBA" id="ARBA00023014"/>
    </source>
</evidence>
<evidence type="ECO:0000259" key="4">
    <source>
        <dbReference type="PROSITE" id="PS51384"/>
    </source>
</evidence>
<dbReference type="CDD" id="cd06217">
    <property type="entry name" value="FNR_iron_sulfur_binding_3"/>
    <property type="match status" value="1"/>
</dbReference>
<comment type="cofactor">
    <cofactor evidence="1">
        <name>FAD</name>
        <dbReference type="ChEBI" id="CHEBI:57692"/>
    </cofactor>
</comment>
<dbReference type="InterPro" id="IPR008333">
    <property type="entry name" value="Cbr1-like_FAD-bd_dom"/>
</dbReference>
<dbReference type="Pfam" id="PF00970">
    <property type="entry name" value="FAD_binding_6"/>
    <property type="match status" value="1"/>
</dbReference>
<keyword evidence="2" id="KW-0479">Metal-binding</keyword>
<dbReference type="Gene3D" id="3.40.50.80">
    <property type="entry name" value="Nucleotide-binding domain of ferredoxin-NADP reductase (FNR) module"/>
    <property type="match status" value="1"/>
</dbReference>
<gene>
    <name evidence="5" type="ORF">OHU27_34930</name>
</gene>
<dbReference type="Gene3D" id="2.40.30.10">
    <property type="entry name" value="Translation factors"/>
    <property type="match status" value="1"/>
</dbReference>
<dbReference type="InterPro" id="IPR039261">
    <property type="entry name" value="FNR_nucleotide-bd"/>
</dbReference>
<evidence type="ECO:0000256" key="1">
    <source>
        <dbReference type="ARBA" id="ARBA00001974"/>
    </source>
</evidence>
<dbReference type="PANTHER" id="PTHR47354">
    <property type="entry name" value="NADH OXIDOREDUCTASE HCR"/>
    <property type="match status" value="1"/>
</dbReference>
<organism evidence="5 6">
    <name type="scientific">Streptomyces nigra</name>
    <dbReference type="NCBI Taxonomy" id="1827580"/>
    <lineage>
        <taxon>Bacteria</taxon>
        <taxon>Bacillati</taxon>
        <taxon>Actinomycetota</taxon>
        <taxon>Actinomycetes</taxon>
        <taxon>Kitasatosporales</taxon>
        <taxon>Streptomycetaceae</taxon>
        <taxon>Streptomyces</taxon>
    </lineage>
</organism>
<name>A0ABZ1J7P7_9ACTN</name>
<feature type="domain" description="FAD-binding FR-type" evidence="4">
    <location>
        <begin position="14"/>
        <end position="115"/>
    </location>
</feature>
<dbReference type="Pfam" id="PF00175">
    <property type="entry name" value="NAD_binding_1"/>
    <property type="match status" value="1"/>
</dbReference>
<keyword evidence="2" id="KW-0408">Iron</keyword>
<proteinExistence type="predicted"/>
<reference evidence="5 6" key="1">
    <citation type="submission" date="2022-10" db="EMBL/GenBank/DDBJ databases">
        <title>The complete genomes of actinobacterial strains from the NBC collection.</title>
        <authorList>
            <person name="Joergensen T.S."/>
            <person name="Alvarez Arevalo M."/>
            <person name="Sterndorff E.B."/>
            <person name="Faurdal D."/>
            <person name="Vuksanovic O."/>
            <person name="Mourched A.-S."/>
            <person name="Charusanti P."/>
            <person name="Shaw S."/>
            <person name="Blin K."/>
            <person name="Weber T."/>
        </authorList>
    </citation>
    <scope>NUCLEOTIDE SEQUENCE [LARGE SCALE GENOMIC DNA]</scope>
    <source>
        <strain evidence="5 6">NBC_00206</strain>
    </source>
</reference>
<dbReference type="Proteomes" id="UP001622690">
    <property type="component" value="Chromosome"/>
</dbReference>
<dbReference type="PANTHER" id="PTHR47354:SF5">
    <property type="entry name" value="PROTEIN RFBI"/>
    <property type="match status" value="1"/>
</dbReference>
<dbReference type="PRINTS" id="PR00410">
    <property type="entry name" value="PHEHYDRXLASE"/>
</dbReference>
<dbReference type="SUPFAM" id="SSF52343">
    <property type="entry name" value="Ferredoxin reductase-like, C-terminal NADP-linked domain"/>
    <property type="match status" value="1"/>
</dbReference>
<dbReference type="InterPro" id="IPR050415">
    <property type="entry name" value="MRET"/>
</dbReference>
<dbReference type="InterPro" id="IPR017938">
    <property type="entry name" value="Riboflavin_synthase-like_b-brl"/>
</dbReference>
<dbReference type="InterPro" id="IPR001433">
    <property type="entry name" value="OxRdtase_FAD/NAD-bd"/>
</dbReference>
<dbReference type="EMBL" id="CP108125">
    <property type="protein sequence ID" value="WTO87359.1"/>
    <property type="molecule type" value="Genomic_DNA"/>
</dbReference>
<sequence>MARATVPRRLGERLCWRTARLTRREDESSLARTLVLDVPGWPGHQAGQHVDVRLTAEDGYSTQRSYSVASAPDGETVELTVQRTDDGEVSPYLTDELTVGDLVELRGPVGGWFVWRPEQKEPVFLLAGGSGLVPLMAMIRMRRAVGSRTPFRLIYSARSPETQLFTSELRRGDPGLDTTYVYTRSSPPQWPRPAGRIDASVVSGGGWPPDFEPTCYVCGSTDFVETAAGLLVALGHHPGRVRTERFG</sequence>
<dbReference type="PROSITE" id="PS51384">
    <property type="entry name" value="FAD_FR"/>
    <property type="match status" value="1"/>
</dbReference>